<keyword evidence="7" id="KW-1185">Reference proteome</keyword>
<dbReference type="Pfam" id="PF02897">
    <property type="entry name" value="Peptidase_S9_N"/>
    <property type="match status" value="1"/>
</dbReference>
<dbReference type="Gene3D" id="2.130.10.120">
    <property type="entry name" value="Prolyl oligopeptidase, N-terminal domain"/>
    <property type="match status" value="1"/>
</dbReference>
<evidence type="ECO:0000313" key="7">
    <source>
        <dbReference type="Proteomes" id="UP001433638"/>
    </source>
</evidence>
<dbReference type="InterPro" id="IPR023302">
    <property type="entry name" value="Pept_S9A_N"/>
</dbReference>
<gene>
    <name evidence="6" type="ORF">ABNW52_10835</name>
</gene>
<evidence type="ECO:0000256" key="1">
    <source>
        <dbReference type="ARBA" id="ARBA00022670"/>
    </source>
</evidence>
<dbReference type="InterPro" id="IPR002470">
    <property type="entry name" value="Peptidase_S9A"/>
</dbReference>
<dbReference type="RefSeq" id="WP_349587463.1">
    <property type="nucleotide sequence ID" value="NZ_JBEFLD010000005.1"/>
</dbReference>
<proteinExistence type="predicted"/>
<dbReference type="PRINTS" id="PR00862">
    <property type="entry name" value="PROLIGOPTASE"/>
</dbReference>
<name>A0ABV1M816_9NEIS</name>
<dbReference type="Gene3D" id="3.40.50.1820">
    <property type="entry name" value="alpha/beta hydrolase"/>
    <property type="match status" value="1"/>
</dbReference>
<evidence type="ECO:0000313" key="6">
    <source>
        <dbReference type="EMBL" id="MEQ6291104.1"/>
    </source>
</evidence>
<dbReference type="Pfam" id="PF00326">
    <property type="entry name" value="Peptidase_S9"/>
    <property type="match status" value="1"/>
</dbReference>
<evidence type="ECO:0000259" key="4">
    <source>
        <dbReference type="Pfam" id="PF00326"/>
    </source>
</evidence>
<dbReference type="PANTHER" id="PTHR42881">
    <property type="entry name" value="PROLYL ENDOPEPTIDASE"/>
    <property type="match status" value="1"/>
</dbReference>
<evidence type="ECO:0000259" key="5">
    <source>
        <dbReference type="Pfam" id="PF02897"/>
    </source>
</evidence>
<evidence type="ECO:0000256" key="2">
    <source>
        <dbReference type="ARBA" id="ARBA00022801"/>
    </source>
</evidence>
<sequence>MTDHSHDPFQWLESLDDPAALAWVAAQNAATRARLDSDPRFAGLKQSILANLRDTRQIPFFAEHAGWLYNFHQDEAHPRGIYRRCTLDAYRANSQDWQTVLDIDQLAATEQVDWYLDGVSHYTEQPQHVLLSLTPGGSDATVTREYDLDAQAFVAGGFAFPYGKNHIAWRDRDSVFVCPAWDEAQLTRAGYPREVWLLQRGHSWEQAQPLLQLDEDAMMVAAWRFLDAANPVAPAAITAFDIIEASDSFYSKTYYHLAGDSLIALPLPERAEIEAYSHGDLIVKLAEDWHFAGQHYTAGSLLAVACSVGSGKVGRIAELFVPNEAQSVEMVEATLNLLAIIVIDKVKSRLVTLRWSQGGWQPHANPLPTGGVIEFADQPWHSDLLYYSYSDFLTPAGLYRLDLLSGGEPEVLRQQPAAFAAADFVAEQLLARAPDGTAIPYFVVHRRDLALDGNAPTLLYGYGGFEVPMMPYYMDNFGPQWLEKGGVFVVANIRGGGEFGPGWHQAAQGPRRQVSFDDFIAVAEDLIARGYTCARRLGIEGGSNGGLLVGACLVQRPELFNAVVCEVPLLDMLRYSELLAGASWIDEYGDPQDEDERAALAAYSPYHHASADARYPLALFTTSSKDDRVHPAHARKMVARMQAMQHDVLLFETEGGGHGGNTGQEQTAEELARVLVYLYRQLMD</sequence>
<dbReference type="InterPro" id="IPR001375">
    <property type="entry name" value="Peptidase_S9_cat"/>
</dbReference>
<keyword evidence="3" id="KW-0720">Serine protease</keyword>
<comment type="caution">
    <text evidence="6">The sequence shown here is derived from an EMBL/GenBank/DDBJ whole genome shotgun (WGS) entry which is preliminary data.</text>
</comment>
<keyword evidence="2" id="KW-0378">Hydrolase</keyword>
<dbReference type="InterPro" id="IPR029058">
    <property type="entry name" value="AB_hydrolase_fold"/>
</dbReference>
<keyword evidence="1" id="KW-0645">Protease</keyword>
<reference evidence="6" key="1">
    <citation type="submission" date="2024-06" db="EMBL/GenBank/DDBJ databases">
        <title>Genome sequence of Vogesella sp. MAHUQ-64.</title>
        <authorList>
            <person name="Huq M.A."/>
        </authorList>
    </citation>
    <scope>NUCLEOTIDE SEQUENCE</scope>
    <source>
        <strain evidence="6">MAHUQ-64</strain>
    </source>
</reference>
<dbReference type="InterPro" id="IPR051167">
    <property type="entry name" value="Prolyl_oligopep/macrocyclase"/>
</dbReference>
<organism evidence="6 7">
    <name type="scientific">Vogesella oryzagri</name>
    <dbReference type="NCBI Taxonomy" id="3160864"/>
    <lineage>
        <taxon>Bacteria</taxon>
        <taxon>Pseudomonadati</taxon>
        <taxon>Pseudomonadota</taxon>
        <taxon>Betaproteobacteria</taxon>
        <taxon>Neisseriales</taxon>
        <taxon>Chromobacteriaceae</taxon>
        <taxon>Vogesella</taxon>
    </lineage>
</organism>
<feature type="domain" description="Peptidase S9A N-terminal" evidence="5">
    <location>
        <begin position="5"/>
        <end position="412"/>
    </location>
</feature>
<evidence type="ECO:0000256" key="3">
    <source>
        <dbReference type="ARBA" id="ARBA00022825"/>
    </source>
</evidence>
<dbReference type="EMBL" id="JBEFLD010000005">
    <property type="protein sequence ID" value="MEQ6291104.1"/>
    <property type="molecule type" value="Genomic_DNA"/>
</dbReference>
<dbReference type="SUPFAM" id="SSF53474">
    <property type="entry name" value="alpha/beta-Hydrolases"/>
    <property type="match status" value="1"/>
</dbReference>
<feature type="domain" description="Peptidase S9 prolyl oligopeptidase catalytic" evidence="4">
    <location>
        <begin position="477"/>
        <end position="682"/>
    </location>
</feature>
<protein>
    <submittedName>
        <fullName evidence="6">Prolyl oligopeptidase family serine peptidase</fullName>
    </submittedName>
</protein>
<accession>A0ABV1M816</accession>
<dbReference type="SUPFAM" id="SSF50993">
    <property type="entry name" value="Peptidase/esterase 'gauge' domain"/>
    <property type="match status" value="1"/>
</dbReference>
<dbReference type="PANTHER" id="PTHR42881:SF13">
    <property type="entry name" value="PROLYL ENDOPEPTIDASE"/>
    <property type="match status" value="1"/>
</dbReference>
<dbReference type="Proteomes" id="UP001433638">
    <property type="component" value="Unassembled WGS sequence"/>
</dbReference>